<dbReference type="EMBL" id="FUEZ01000004">
    <property type="protein sequence ID" value="SPM41902.1"/>
    <property type="molecule type" value="Genomic_DNA"/>
</dbReference>
<evidence type="ECO:0000256" key="6">
    <source>
        <dbReference type="ARBA" id="ARBA00022832"/>
    </source>
</evidence>
<keyword evidence="13" id="KW-1185">Reference proteome</keyword>
<dbReference type="GO" id="GO:0046872">
    <property type="term" value="F:metal ion binding"/>
    <property type="evidence" value="ECO:0007669"/>
    <property type="project" value="UniProtKB-KW"/>
</dbReference>
<reference evidence="12 13" key="1">
    <citation type="submission" date="2017-01" db="EMBL/GenBank/DDBJ databases">
        <authorList>
            <consortium name="Urmite Genomes"/>
        </authorList>
    </citation>
    <scope>NUCLEOTIDE SEQUENCE [LARGE SCALE GENOMIC DNA]</scope>
    <source>
        <strain evidence="12 13">AB215</strain>
    </source>
</reference>
<evidence type="ECO:0000256" key="9">
    <source>
        <dbReference type="ARBA" id="ARBA00023098"/>
    </source>
</evidence>
<keyword evidence="8 11" id="KW-0408">Iron</keyword>
<proteinExistence type="inferred from homology"/>
<keyword evidence="6" id="KW-0276">Fatty acid metabolism</keyword>
<comment type="subunit">
    <text evidence="3">Homodimer.</text>
</comment>
<dbReference type="CDD" id="cd01050">
    <property type="entry name" value="Acyl_ACP_Desat"/>
    <property type="match status" value="1"/>
</dbReference>
<comment type="cofactor">
    <cofactor evidence="11">
        <name>Fe cation</name>
        <dbReference type="ChEBI" id="CHEBI:24875"/>
    </cofactor>
    <text evidence="11">Binds 2 iron ions per subunit.</text>
</comment>
<evidence type="ECO:0000256" key="10">
    <source>
        <dbReference type="ARBA" id="ARBA00023160"/>
    </source>
</evidence>
<keyword evidence="9" id="KW-0443">Lipid metabolism</keyword>
<feature type="binding site" evidence="11">
    <location>
        <position position="107"/>
    </location>
    <ligand>
        <name>Fe cation</name>
        <dbReference type="ChEBI" id="CHEBI:24875"/>
        <label>1</label>
    </ligand>
</feature>
<comment type="similarity">
    <text evidence="2">Belongs to the fatty acid desaturase type 2 family.</text>
</comment>
<evidence type="ECO:0000256" key="2">
    <source>
        <dbReference type="ARBA" id="ARBA00008749"/>
    </source>
</evidence>
<name>A0A2U3PDS9_9MYCO</name>
<evidence type="ECO:0000256" key="11">
    <source>
        <dbReference type="PIRSR" id="PIRSR000346-1"/>
    </source>
</evidence>
<accession>A0A2U3PDS9</accession>
<dbReference type="InterPro" id="IPR005067">
    <property type="entry name" value="Fatty_acid_desaturase-2"/>
</dbReference>
<evidence type="ECO:0000256" key="7">
    <source>
        <dbReference type="ARBA" id="ARBA00023002"/>
    </source>
</evidence>
<evidence type="ECO:0000256" key="1">
    <source>
        <dbReference type="ARBA" id="ARBA00001954"/>
    </source>
</evidence>
<dbReference type="GO" id="GO:0005829">
    <property type="term" value="C:cytosol"/>
    <property type="evidence" value="ECO:0007669"/>
    <property type="project" value="TreeGrafter"/>
</dbReference>
<dbReference type="PIRSF" id="PIRSF000346">
    <property type="entry name" value="Dlt9_acylACP_des"/>
    <property type="match status" value="1"/>
</dbReference>
<protein>
    <submittedName>
        <fullName evidence="12">Acyl-ACP desaturase</fullName>
    </submittedName>
</protein>
<dbReference type="Pfam" id="PF03405">
    <property type="entry name" value="FA_desaturase_2"/>
    <property type="match status" value="1"/>
</dbReference>
<keyword evidence="4" id="KW-0444">Lipid biosynthesis</keyword>
<dbReference type="SUPFAM" id="SSF47240">
    <property type="entry name" value="Ferritin-like"/>
    <property type="match status" value="1"/>
</dbReference>
<feature type="binding site" evidence="11">
    <location>
        <position position="197"/>
    </location>
    <ligand>
        <name>Fe cation</name>
        <dbReference type="ChEBI" id="CHEBI:24875"/>
        <label>2</label>
    </ligand>
</feature>
<feature type="binding site" evidence="11">
    <location>
        <position position="107"/>
    </location>
    <ligand>
        <name>Fe cation</name>
        <dbReference type="ChEBI" id="CHEBI:24875"/>
        <label>2</label>
    </ligand>
</feature>
<dbReference type="AlphaFoldDB" id="A0A2U3PDS9"/>
<comment type="cofactor">
    <cofactor evidence="1">
        <name>Fe(2+)</name>
        <dbReference type="ChEBI" id="CHEBI:29033"/>
    </cofactor>
</comment>
<evidence type="ECO:0000256" key="3">
    <source>
        <dbReference type="ARBA" id="ARBA00011738"/>
    </source>
</evidence>
<keyword evidence="7" id="KW-0560">Oxidoreductase</keyword>
<feature type="binding site" evidence="11">
    <location>
        <position position="167"/>
    </location>
    <ligand>
        <name>Fe cation</name>
        <dbReference type="ChEBI" id="CHEBI:24875"/>
        <label>2</label>
    </ligand>
</feature>
<evidence type="ECO:0000313" key="13">
    <source>
        <dbReference type="Proteomes" id="UP000240424"/>
    </source>
</evidence>
<dbReference type="STRING" id="1841861.GCA_900157365_02438"/>
<organism evidence="12 13">
    <name type="scientific">Mycobacterium numidiamassiliense</name>
    <dbReference type="NCBI Taxonomy" id="1841861"/>
    <lineage>
        <taxon>Bacteria</taxon>
        <taxon>Bacillati</taxon>
        <taxon>Actinomycetota</taxon>
        <taxon>Actinomycetes</taxon>
        <taxon>Mycobacteriales</taxon>
        <taxon>Mycobacteriaceae</taxon>
        <taxon>Mycobacterium</taxon>
    </lineage>
</organism>
<dbReference type="PANTHER" id="PTHR31155:SF9">
    <property type="entry name" value="STEAROYL-[ACYL-CARRIER-PROTEIN] 9-DESATURASE 7, CHLOROPLASTIC"/>
    <property type="match status" value="1"/>
</dbReference>
<evidence type="ECO:0000256" key="5">
    <source>
        <dbReference type="ARBA" id="ARBA00022723"/>
    </source>
</evidence>
<dbReference type="OrthoDB" id="9772881at2"/>
<gene>
    <name evidence="12" type="ORF">MNAB215_4118</name>
</gene>
<sequence>MSKSLTNLQLLQELEPVAERLLNRHLSMFNEWNPHDYIPWSDGKNFYALDGQDWEPGQNQLSDVARVAMVQNLLTEDNLPSYHREIAMNFSMDGAWGQWVNRWTAEENRHSTALRDYLVVTRAVDPVELEKLRLEQMTRGFSPGQNQQGDLFAESMFDSVAYVSFQELATRVSHRNTGKACNDAIADQLLARVSADENLHMIFYRDVTAAGLDIAPNQAMKAIHRILRNFKMPGFTVPEFRRKAVIIAVGGVYDPTIHLNEVVMPVLKKWRIFERDDFTGEAAWMRDDLGVLIKELEEAGDKFEVSKQRYREREARRIEKITASKVLTTEGTLTLSGR</sequence>
<keyword evidence="5 11" id="KW-0479">Metal-binding</keyword>
<feature type="binding site" evidence="11">
    <location>
        <position position="197"/>
    </location>
    <ligand>
        <name>Fe cation</name>
        <dbReference type="ChEBI" id="CHEBI:24875"/>
        <label>1</label>
    </ligand>
</feature>
<feature type="binding site" evidence="11">
    <location>
        <position position="200"/>
    </location>
    <ligand>
        <name>Fe cation</name>
        <dbReference type="ChEBI" id="CHEBI:24875"/>
        <label>2</label>
    </ligand>
</feature>
<evidence type="ECO:0000256" key="4">
    <source>
        <dbReference type="ARBA" id="ARBA00022516"/>
    </source>
</evidence>
<evidence type="ECO:0000256" key="8">
    <source>
        <dbReference type="ARBA" id="ARBA00023004"/>
    </source>
</evidence>
<dbReference type="InterPro" id="IPR012348">
    <property type="entry name" value="RNR-like"/>
</dbReference>
<feature type="binding site" evidence="11">
    <location>
        <position position="76"/>
    </location>
    <ligand>
        <name>Fe cation</name>
        <dbReference type="ChEBI" id="CHEBI:24875"/>
        <label>1</label>
    </ligand>
</feature>
<evidence type="ECO:0000313" key="12">
    <source>
        <dbReference type="EMBL" id="SPM41902.1"/>
    </source>
</evidence>
<keyword evidence="10" id="KW-0275">Fatty acid biosynthesis</keyword>
<dbReference type="InterPro" id="IPR009078">
    <property type="entry name" value="Ferritin-like_SF"/>
</dbReference>
<dbReference type="Gene3D" id="1.10.620.20">
    <property type="entry name" value="Ribonucleotide Reductase, subunit A"/>
    <property type="match status" value="1"/>
</dbReference>
<dbReference type="Proteomes" id="UP000240424">
    <property type="component" value="Unassembled WGS sequence"/>
</dbReference>
<dbReference type="PANTHER" id="PTHR31155">
    <property type="entry name" value="ACYL- ACYL-CARRIER-PROTEIN DESATURASE-RELATED"/>
    <property type="match status" value="1"/>
</dbReference>
<dbReference type="RefSeq" id="WP_077080433.1">
    <property type="nucleotide sequence ID" value="NZ_FUEZ01000004.1"/>
</dbReference>
<dbReference type="GO" id="GO:0006633">
    <property type="term" value="P:fatty acid biosynthetic process"/>
    <property type="evidence" value="ECO:0007669"/>
    <property type="project" value="UniProtKB-KW"/>
</dbReference>
<feature type="binding site" evidence="11">
    <location>
        <position position="110"/>
    </location>
    <ligand>
        <name>Fe cation</name>
        <dbReference type="ChEBI" id="CHEBI:24875"/>
        <label>1</label>
    </ligand>
</feature>
<dbReference type="GO" id="GO:0045300">
    <property type="term" value="F:stearoyl-[ACP] desaturase activity"/>
    <property type="evidence" value="ECO:0007669"/>
    <property type="project" value="InterPro"/>
</dbReference>